<dbReference type="InterPro" id="IPR039425">
    <property type="entry name" value="RNA_pol_sigma-70-like"/>
</dbReference>
<dbReference type="Proteomes" id="UP000594905">
    <property type="component" value="Chromosome"/>
</dbReference>
<feature type="region of interest" description="Disordered" evidence="6">
    <location>
        <begin position="108"/>
        <end position="134"/>
    </location>
</feature>
<dbReference type="PANTHER" id="PTHR43133">
    <property type="entry name" value="RNA POLYMERASE ECF-TYPE SIGMA FACTO"/>
    <property type="match status" value="1"/>
</dbReference>
<evidence type="ECO:0000256" key="2">
    <source>
        <dbReference type="ARBA" id="ARBA00023015"/>
    </source>
</evidence>
<keyword evidence="2" id="KW-0805">Transcription regulation</keyword>
<evidence type="ECO:0000256" key="6">
    <source>
        <dbReference type="SAM" id="MobiDB-lite"/>
    </source>
</evidence>
<dbReference type="InterPro" id="IPR013325">
    <property type="entry name" value="RNA_pol_sigma_r2"/>
</dbReference>
<dbReference type="NCBIfam" id="NF007230">
    <property type="entry name" value="PRK09648.1"/>
    <property type="match status" value="1"/>
</dbReference>
<keyword evidence="10" id="KW-1185">Reference proteome</keyword>
<feature type="domain" description="RNA polymerase sigma factor 70 region 4 type 2" evidence="8">
    <location>
        <begin position="143"/>
        <end position="195"/>
    </location>
</feature>
<evidence type="ECO:0000256" key="1">
    <source>
        <dbReference type="ARBA" id="ARBA00010641"/>
    </source>
</evidence>
<dbReference type="Gene3D" id="1.10.10.10">
    <property type="entry name" value="Winged helix-like DNA-binding domain superfamily/Winged helix DNA-binding domain"/>
    <property type="match status" value="1"/>
</dbReference>
<protein>
    <submittedName>
        <fullName evidence="9">Sigma-70 family RNA polymerase sigma factor</fullName>
    </submittedName>
</protein>
<dbReference type="InterPro" id="IPR013324">
    <property type="entry name" value="RNA_pol_sigma_r3/r4-like"/>
</dbReference>
<dbReference type="InterPro" id="IPR036388">
    <property type="entry name" value="WH-like_DNA-bd_sf"/>
</dbReference>
<evidence type="ECO:0000256" key="3">
    <source>
        <dbReference type="ARBA" id="ARBA00023082"/>
    </source>
</evidence>
<evidence type="ECO:0000313" key="9">
    <source>
        <dbReference type="EMBL" id="QPS60401.1"/>
    </source>
</evidence>
<dbReference type="CDD" id="cd06171">
    <property type="entry name" value="Sigma70_r4"/>
    <property type="match status" value="1"/>
</dbReference>
<dbReference type="InterPro" id="IPR014284">
    <property type="entry name" value="RNA_pol_sigma-70_dom"/>
</dbReference>
<name>A0A7T2XND8_9CORY</name>
<dbReference type="PANTHER" id="PTHR43133:SF58">
    <property type="entry name" value="ECF RNA POLYMERASE SIGMA FACTOR SIGD"/>
    <property type="match status" value="1"/>
</dbReference>
<proteinExistence type="inferred from homology"/>
<feature type="domain" description="RNA polymerase sigma-70 region 2" evidence="7">
    <location>
        <begin position="48"/>
        <end position="113"/>
    </location>
</feature>
<feature type="compositionally biased region" description="Acidic residues" evidence="6">
    <location>
        <begin position="121"/>
        <end position="132"/>
    </location>
</feature>
<dbReference type="NCBIfam" id="TIGR02937">
    <property type="entry name" value="sigma70-ECF"/>
    <property type="match status" value="1"/>
</dbReference>
<dbReference type="SUPFAM" id="SSF88659">
    <property type="entry name" value="Sigma3 and sigma4 domains of RNA polymerase sigma factors"/>
    <property type="match status" value="1"/>
</dbReference>
<dbReference type="Pfam" id="PF04542">
    <property type="entry name" value="Sigma70_r2"/>
    <property type="match status" value="1"/>
</dbReference>
<dbReference type="InterPro" id="IPR013249">
    <property type="entry name" value="RNA_pol_sigma70_r4_t2"/>
</dbReference>
<dbReference type="Pfam" id="PF08281">
    <property type="entry name" value="Sigma70_r4_2"/>
    <property type="match status" value="1"/>
</dbReference>
<dbReference type="RefSeq" id="WP_052319644.1">
    <property type="nucleotide sequence ID" value="NZ_CP065689.1"/>
</dbReference>
<gene>
    <name evidence="9" type="ORF">I6G51_04170</name>
</gene>
<dbReference type="Gene3D" id="1.10.1740.10">
    <property type="match status" value="1"/>
</dbReference>
<keyword evidence="5" id="KW-0804">Transcription</keyword>
<evidence type="ECO:0000256" key="4">
    <source>
        <dbReference type="ARBA" id="ARBA00023125"/>
    </source>
</evidence>
<dbReference type="SUPFAM" id="SSF88946">
    <property type="entry name" value="Sigma2 domain of RNA polymerase sigma factors"/>
    <property type="match status" value="1"/>
</dbReference>
<evidence type="ECO:0000313" key="10">
    <source>
        <dbReference type="Proteomes" id="UP000594905"/>
    </source>
</evidence>
<evidence type="ECO:0000259" key="8">
    <source>
        <dbReference type="Pfam" id="PF08281"/>
    </source>
</evidence>
<dbReference type="EMBL" id="CP065689">
    <property type="protein sequence ID" value="QPS60401.1"/>
    <property type="molecule type" value="Genomic_DNA"/>
</dbReference>
<keyword evidence="4" id="KW-0238">DNA-binding</keyword>
<organism evidence="9 10">
    <name type="scientific">Corynebacterium minutissimum</name>
    <dbReference type="NCBI Taxonomy" id="38301"/>
    <lineage>
        <taxon>Bacteria</taxon>
        <taxon>Bacillati</taxon>
        <taxon>Actinomycetota</taxon>
        <taxon>Actinomycetes</taxon>
        <taxon>Mycobacteriales</taxon>
        <taxon>Corynebacteriaceae</taxon>
        <taxon>Corynebacterium</taxon>
    </lineage>
</organism>
<evidence type="ECO:0000259" key="7">
    <source>
        <dbReference type="Pfam" id="PF04542"/>
    </source>
</evidence>
<evidence type="ECO:0000256" key="5">
    <source>
        <dbReference type="ARBA" id="ARBA00023163"/>
    </source>
</evidence>
<dbReference type="InterPro" id="IPR007627">
    <property type="entry name" value="RNA_pol_sigma70_r2"/>
</dbReference>
<comment type="similarity">
    <text evidence="1">Belongs to the sigma-70 factor family. ECF subfamily.</text>
</comment>
<accession>A0A7T2XND8</accession>
<keyword evidence="3" id="KW-0731">Sigma factor</keyword>
<reference evidence="9 10" key="1">
    <citation type="submission" date="2020-12" db="EMBL/GenBank/DDBJ databases">
        <title>FDA dAtabase for Regulatory Grade micrObial Sequences (FDA-ARGOS): Supporting development and validation of Infectious Disease Dx tests.</title>
        <authorList>
            <person name="Sproer C."/>
            <person name="Gronow S."/>
            <person name="Severitt S."/>
            <person name="Schroder I."/>
            <person name="Tallon L."/>
            <person name="Sadzewicz L."/>
            <person name="Zhao X."/>
            <person name="Boylan J."/>
            <person name="Ott S."/>
            <person name="Bowen H."/>
            <person name="Vavikolanu K."/>
            <person name="Mehta A."/>
            <person name="Aluvathingal J."/>
            <person name="Nadendla S."/>
            <person name="Lowell S."/>
            <person name="Myers T."/>
            <person name="Yan Y."/>
            <person name="Sichtig H."/>
        </authorList>
    </citation>
    <scope>NUCLEOTIDE SEQUENCE [LARGE SCALE GENOMIC DNA]</scope>
    <source>
        <strain evidence="9 10">FDAARGOS_894</strain>
    </source>
</reference>
<dbReference type="GeneID" id="70783943"/>
<sequence>MAVATKATGASDAATASKRDSEKELADLVPLAVDGSRRALQDIMRIIHPQVLRYCRARIGGHRQPTAEDVAQEICLAVATSISTYKDKGRPFMAYVYGIASHKVTDAHRALSRDQTNPTDEVPEDAADDATPEESALVMDGSNRVRALLDTLSDKARDIIILRVFVGLSAEETAEIVESTPGAVRVAQHRALAQLRKSLDSRAD</sequence>